<organism evidence="3 4">
    <name type="scientific">Sugiyamaella lignohabitans</name>
    <dbReference type="NCBI Taxonomy" id="796027"/>
    <lineage>
        <taxon>Eukaryota</taxon>
        <taxon>Fungi</taxon>
        <taxon>Dikarya</taxon>
        <taxon>Ascomycota</taxon>
        <taxon>Saccharomycotina</taxon>
        <taxon>Dipodascomycetes</taxon>
        <taxon>Dipodascales</taxon>
        <taxon>Trichomonascaceae</taxon>
        <taxon>Sugiyamaella</taxon>
    </lineage>
</organism>
<feature type="compositionally biased region" description="Basic and acidic residues" evidence="1">
    <location>
        <begin position="376"/>
        <end position="386"/>
    </location>
</feature>
<dbReference type="InterPro" id="IPR032429">
    <property type="entry name" value="Nibrin_BRCT2"/>
</dbReference>
<feature type="compositionally biased region" description="Polar residues" evidence="1">
    <location>
        <begin position="400"/>
        <end position="414"/>
    </location>
</feature>
<protein>
    <recommendedName>
        <fullName evidence="2">Nibrin second BRCT domain-containing protein</fullName>
    </recommendedName>
</protein>
<feature type="region of interest" description="Disordered" evidence="1">
    <location>
        <begin position="563"/>
        <end position="647"/>
    </location>
</feature>
<proteinExistence type="predicted"/>
<sequence>MVNGTTKISNETVELSSLPSVKQKGEVWLTLGGPKDGDDVKLLLRWVPMVITFSTGETGDGHINVREELIKDLEPFDIKLSSELHQLTKFYMKPTSNSSKLLTALVKCIPIVTFEFSKALKKACEVLSGDDSMETDFYKNFPNAEQYIPDPAMAPNSDRMKLFENKVFIFPQTKERDALLGAITSGGGKAYVYEMTSAHEPPSRIKDFVLSKVKNIDNLVLVGYHTSERSNQEDIDKLLVLNNAAKMIGTRLFAASDFLTVILEADASKLNLRRPDEDGAPVSFTEQPKRLGTASFLETSIRVEAERKPGPIRRRKPQTKQLNIMDLMATTKREPDMPVLAPNQADSLSMNKVADSMAIDAKDGAVETADSQATAKEPDTHGETRSPSRRKRRERINDDIITQTSTFPPDVTQNAREYKRRKLDLQQASDNKSSNVDDDMFAESVPALIEDEDNNPDEDSSEPKDGHVGVIKKWSGDLDDDSEDSDDDLAGFENLAIVEATLEFRQHLPKPKAPTVKSKRPNFKGFRMKEPRKPPSMKVDYMEAAPTDMLLEQDMSMFANKERYTKRKLPPVESLQNSSRSKRRKETKTQAAENMFVNSDDSLSEDESEVGMNNYSSAISNESRPVHSMDDYDEDDEDELSFRFSKN</sequence>
<dbReference type="GeneID" id="30037011"/>
<dbReference type="PANTHER" id="PTHR12162:SF0">
    <property type="entry name" value="NIBRIN"/>
    <property type="match status" value="1"/>
</dbReference>
<reference evidence="3 4" key="1">
    <citation type="submission" date="2016-02" db="EMBL/GenBank/DDBJ databases">
        <title>Complete genome sequence and transcriptome regulation of the pentose utilising yeast Sugiyamaella lignohabitans.</title>
        <authorList>
            <person name="Bellasio M."/>
            <person name="Peymann A."/>
            <person name="Valli M."/>
            <person name="Sipitzky M."/>
            <person name="Graf A."/>
            <person name="Sauer M."/>
            <person name="Marx H."/>
            <person name="Mattanovich D."/>
        </authorList>
    </citation>
    <scope>NUCLEOTIDE SEQUENCE [LARGE SCALE GENOMIC DNA]</scope>
    <source>
        <strain evidence="3 4">CBS 10342</strain>
    </source>
</reference>
<feature type="compositionally biased region" description="Acidic residues" evidence="1">
    <location>
        <begin position="477"/>
        <end position="490"/>
    </location>
</feature>
<feature type="compositionally biased region" description="Acidic residues" evidence="1">
    <location>
        <begin position="450"/>
        <end position="460"/>
    </location>
</feature>
<feature type="domain" description="Nibrin second BRCT" evidence="2">
    <location>
        <begin position="158"/>
        <end position="270"/>
    </location>
</feature>
<evidence type="ECO:0000259" key="2">
    <source>
        <dbReference type="Pfam" id="PF16508"/>
    </source>
</evidence>
<name>A0A167EBY4_9ASCO</name>
<dbReference type="Gene3D" id="3.40.50.10980">
    <property type="entry name" value="Nibrin, BRCT2 domain"/>
    <property type="match status" value="1"/>
</dbReference>
<gene>
    <name evidence="3" type="ORF">AWJ20_4836</name>
</gene>
<accession>A0A167EBY4</accession>
<dbReference type="Proteomes" id="UP000189580">
    <property type="component" value="Chromosome d"/>
</dbReference>
<feature type="region of interest" description="Disordered" evidence="1">
    <location>
        <begin position="450"/>
        <end position="490"/>
    </location>
</feature>
<dbReference type="GO" id="GO:0030870">
    <property type="term" value="C:Mre11 complex"/>
    <property type="evidence" value="ECO:0007669"/>
    <property type="project" value="InterPro"/>
</dbReference>
<dbReference type="GO" id="GO:0007095">
    <property type="term" value="P:mitotic G2 DNA damage checkpoint signaling"/>
    <property type="evidence" value="ECO:0007669"/>
    <property type="project" value="InterPro"/>
</dbReference>
<dbReference type="Pfam" id="PF16508">
    <property type="entry name" value="NIBRIN_BRCT_II"/>
    <property type="match status" value="1"/>
</dbReference>
<dbReference type="PANTHER" id="PTHR12162">
    <property type="entry name" value="NIBRIN-RELATED"/>
    <property type="match status" value="1"/>
</dbReference>
<dbReference type="EMBL" id="CP014502">
    <property type="protein sequence ID" value="ANB13885.1"/>
    <property type="molecule type" value="Genomic_DNA"/>
</dbReference>
<keyword evidence="4" id="KW-1185">Reference proteome</keyword>
<evidence type="ECO:0000313" key="4">
    <source>
        <dbReference type="Proteomes" id="UP000189580"/>
    </source>
</evidence>
<evidence type="ECO:0000313" key="3">
    <source>
        <dbReference type="EMBL" id="ANB13885.1"/>
    </source>
</evidence>
<evidence type="ECO:0000256" key="1">
    <source>
        <dbReference type="SAM" id="MobiDB-lite"/>
    </source>
</evidence>
<dbReference type="RefSeq" id="XP_018736362.1">
    <property type="nucleotide sequence ID" value="XM_018881933.1"/>
</dbReference>
<dbReference type="KEGG" id="slb:AWJ20_4836"/>
<dbReference type="GO" id="GO:0000724">
    <property type="term" value="P:double-strand break repair via homologous recombination"/>
    <property type="evidence" value="ECO:0007669"/>
    <property type="project" value="TreeGrafter"/>
</dbReference>
<dbReference type="InterPro" id="IPR043014">
    <property type="entry name" value="Nibrin_BRCT2_sf"/>
</dbReference>
<dbReference type="OrthoDB" id="552194at2759"/>
<feature type="region of interest" description="Disordered" evidence="1">
    <location>
        <begin position="364"/>
        <end position="414"/>
    </location>
</feature>
<dbReference type="InterPro" id="IPR040227">
    <property type="entry name" value="Nibrin-rel"/>
</dbReference>
<dbReference type="GO" id="GO:0003684">
    <property type="term" value="F:damaged DNA binding"/>
    <property type="evidence" value="ECO:0007669"/>
    <property type="project" value="TreeGrafter"/>
</dbReference>
<dbReference type="AlphaFoldDB" id="A0A167EBY4"/>
<feature type="compositionally biased region" description="Polar residues" evidence="1">
    <location>
        <begin position="611"/>
        <end position="623"/>
    </location>
</feature>
<feature type="region of interest" description="Disordered" evidence="1">
    <location>
        <begin position="511"/>
        <end position="538"/>
    </location>
</feature>